<keyword evidence="1 8" id="KW-0963">Cytoplasm</keyword>
<sequence>MTTATTTYEPTAEMVRNEKIYLAWGLTEAEYDAIVAKLDRLPNYTEAGLFSAMWSEHVSYKKSKPVLRTFWSRNERVLQGPGEGAGILDIGDGQAVVFKAESHNHPSAVEPYEGAATGVGGILRDIFSMGAQPVAVLDSLRFGELDNATTKHLLDGVIDGIAGYGNAIGIPTVGGEIGFDAVYQGNPLVNVMAVGVIDQAAMQVGRAEGIGNTVMYVGAKTGRDGIHGATFASAEFSSDEDQNRSAVQVGDPFMEKLVMDATLKVIREHGDVIVGVQDMGAAGLVSSSAEMAGKAGMGMQLNLDLVPQREAGMTPYELMLSESQERMLLVVAAGHEAEVQEVFEDAGLDAVAIGTVTDTGRYELLCHGDVAADVPVDFLTTAPKQDMPQATPARLNEPSADFVPGTVDGAATLADLLQQPIIASKASLFRHFDSMVRADTVVKPGGDAAVVRLRGTKKALAMTTDVNSRFTYLDPYIGGQLAVAEAAGNVVATGAQPIGITDCLNFGNPDDPEIYYELAQSVAGINQMAKQLNTPVISGNVSLYNETDGQAIYPTPMIGMAGLHEDVKMITTISFKNAGDVIYVLGATDADFNGSELQKMMTGDIAGRLRDFDMTEIQATQAKLLNTIAADLVASAHNIAEGGLGVALAESTFKTPFGAEVQWQVPTAWLFSETPGRFVVSVPAVNVTAFEELMGATATKLGVVTAGDAIQMRTTTDELNLSKTTLQKNYEEAITWQRNQ</sequence>
<proteinExistence type="inferred from homology"/>
<feature type="active site" evidence="8">
    <location>
        <position position="57"/>
    </location>
</feature>
<comment type="similarity">
    <text evidence="8">Belongs to the FGAMS family.</text>
</comment>
<feature type="binding site" evidence="8">
    <location>
        <begin position="322"/>
        <end position="324"/>
    </location>
    <ligand>
        <name>substrate</name>
    </ligand>
</feature>
<dbReference type="InterPro" id="IPR016188">
    <property type="entry name" value="PurM-like_N"/>
</dbReference>
<feature type="binding site" evidence="8">
    <location>
        <position position="248"/>
    </location>
    <ligand>
        <name>substrate</name>
    </ligand>
</feature>
<evidence type="ECO:0000256" key="1">
    <source>
        <dbReference type="ARBA" id="ARBA00022490"/>
    </source>
</evidence>
<dbReference type="CDD" id="cd02204">
    <property type="entry name" value="PurL_repeat2"/>
    <property type="match status" value="1"/>
</dbReference>
<dbReference type="UniPathway" id="UPA00074">
    <property type="reaction ID" value="UER00128"/>
</dbReference>
<feature type="binding site" evidence="8">
    <location>
        <position position="101"/>
    </location>
    <ligand>
        <name>Mg(2+)</name>
        <dbReference type="ChEBI" id="CHEBI:18420"/>
        <label>1</label>
    </ligand>
</feature>
<feature type="binding site" evidence="8">
    <location>
        <position position="99"/>
    </location>
    <ligand>
        <name>ATP</name>
        <dbReference type="ChEBI" id="CHEBI:30616"/>
    </ligand>
</feature>
<evidence type="ECO:0000259" key="10">
    <source>
        <dbReference type="Pfam" id="PF02769"/>
    </source>
</evidence>
<dbReference type="EC" id="6.3.5.3" evidence="8"/>
<comment type="subcellular location">
    <subcellularLocation>
        <location evidence="8">Cytoplasm</location>
    </subcellularLocation>
</comment>
<feature type="binding site" evidence="8">
    <location>
        <begin position="102"/>
        <end position="105"/>
    </location>
    <ligand>
        <name>substrate</name>
    </ligand>
</feature>
<dbReference type="Pfam" id="PF18072">
    <property type="entry name" value="FGAR-AT_linker"/>
    <property type="match status" value="1"/>
</dbReference>
<dbReference type="InterPro" id="IPR036676">
    <property type="entry name" value="PurM-like_C_sf"/>
</dbReference>
<dbReference type="SUPFAM" id="SSF55326">
    <property type="entry name" value="PurM N-terminal domain-like"/>
    <property type="match status" value="2"/>
</dbReference>
<dbReference type="GO" id="GO:0006189">
    <property type="term" value="P:'de novo' IMP biosynthetic process"/>
    <property type="evidence" value="ECO:0007669"/>
    <property type="project" value="UniProtKB-UniRule"/>
</dbReference>
<dbReference type="OrthoDB" id="9804441at2"/>
<comment type="function">
    <text evidence="8">Part of the phosphoribosylformylglycinamidine synthase complex involved in the purines biosynthetic pathway. Catalyzes the ATP-dependent conversion of formylglycinamide ribonucleotide (FGAR) and glutamine to yield formylglycinamidine ribonucleotide (FGAM) and glutamate. The FGAM synthase complex is composed of three subunits. PurQ produces an ammonia molecule by converting glutamine to glutamate. PurL transfers the ammonia molecule to FGAR to form FGAM in an ATP-dependent manner. PurS interacts with PurQ and PurL and is thought to assist in the transfer of the ammonia molecule from PurQ to PurL.</text>
</comment>
<comment type="subunit">
    <text evidence="8">Monomer. Part of the FGAM synthase complex composed of 1 PurL, 1 PurQ and 2 PurS subunits.</text>
</comment>
<feature type="domain" description="PurM-like C-terminal" evidence="10">
    <location>
        <begin position="210"/>
        <end position="364"/>
    </location>
</feature>
<reference evidence="12 13" key="1">
    <citation type="submission" date="2018-03" db="EMBL/GenBank/DDBJ databases">
        <title>Genome sequencing of Weissella confusa isolates.</title>
        <authorList>
            <person name="Kajala I."/>
            <person name="Baruah R."/>
            <person name="Bergsveinson J."/>
            <person name="Juvonen R."/>
            <person name="Ziola B."/>
        </authorList>
    </citation>
    <scope>NUCLEOTIDE SEQUENCE [LARGE SCALE GENOMIC DNA]</scope>
    <source>
        <strain evidence="12 13">VTT E-062653</strain>
    </source>
</reference>
<dbReference type="GO" id="GO:0000287">
    <property type="term" value="F:magnesium ion binding"/>
    <property type="evidence" value="ECO:0007669"/>
    <property type="project" value="UniProtKB-UniRule"/>
</dbReference>
<evidence type="ECO:0000256" key="2">
    <source>
        <dbReference type="ARBA" id="ARBA00022598"/>
    </source>
</evidence>
<evidence type="ECO:0000259" key="9">
    <source>
        <dbReference type="Pfam" id="PF00586"/>
    </source>
</evidence>
<dbReference type="CDD" id="cd02203">
    <property type="entry name" value="PurL_repeat1"/>
    <property type="match status" value="1"/>
</dbReference>
<feature type="domain" description="Phosphoribosylformylglycinamidine synthase linker" evidence="11">
    <location>
        <begin position="17"/>
        <end position="61"/>
    </location>
</feature>
<feature type="binding site" evidence="8">
    <location>
        <position position="124"/>
    </location>
    <ligand>
        <name>substrate</name>
    </ligand>
</feature>
<comment type="caution">
    <text evidence="8">Lacks conserved residue(s) required for the propagation of feature annotation.</text>
</comment>
<evidence type="ECO:0000256" key="7">
    <source>
        <dbReference type="ARBA" id="ARBA00022842"/>
    </source>
</evidence>
<dbReference type="SUPFAM" id="SSF56042">
    <property type="entry name" value="PurM C-terminal domain-like"/>
    <property type="match status" value="2"/>
</dbReference>
<dbReference type="HAMAP" id="MF_00420">
    <property type="entry name" value="PurL_2"/>
    <property type="match status" value="1"/>
</dbReference>
<dbReference type="Proteomes" id="UP000297646">
    <property type="component" value="Unassembled WGS sequence"/>
</dbReference>
<feature type="binding site" evidence="8">
    <location>
        <position position="278"/>
    </location>
    <ligand>
        <name>Mg(2+)</name>
        <dbReference type="ChEBI" id="CHEBI:18420"/>
        <label>2</label>
    </ligand>
</feature>
<dbReference type="Pfam" id="PF00586">
    <property type="entry name" value="AIRS"/>
    <property type="match status" value="2"/>
</dbReference>
<keyword evidence="7 8" id="KW-0460">Magnesium</keyword>
<dbReference type="PIRSF" id="PIRSF001587">
    <property type="entry name" value="FGAM_synthase_II"/>
    <property type="match status" value="1"/>
</dbReference>
<dbReference type="GO" id="GO:0005737">
    <property type="term" value="C:cytoplasm"/>
    <property type="evidence" value="ECO:0007669"/>
    <property type="project" value="UniProtKB-SubCell"/>
</dbReference>
<gene>
    <name evidence="8" type="primary">purL</name>
    <name evidence="12" type="ORF">C6P11_03675</name>
</gene>
<dbReference type="Pfam" id="PF02769">
    <property type="entry name" value="AIRS_C"/>
    <property type="match status" value="2"/>
</dbReference>
<organism evidence="12 13">
    <name type="scientific">Weissella confusa</name>
    <name type="common">Lactobacillus confusus</name>
    <dbReference type="NCBI Taxonomy" id="1583"/>
    <lineage>
        <taxon>Bacteria</taxon>
        <taxon>Bacillati</taxon>
        <taxon>Bacillota</taxon>
        <taxon>Bacilli</taxon>
        <taxon>Lactobacillales</taxon>
        <taxon>Lactobacillaceae</taxon>
        <taxon>Weissella</taxon>
    </lineage>
</organism>
<evidence type="ECO:0000256" key="5">
    <source>
        <dbReference type="ARBA" id="ARBA00022755"/>
    </source>
</evidence>
<dbReference type="InterPro" id="IPR010918">
    <property type="entry name" value="PurM-like_C_dom"/>
</dbReference>
<accession>A0A4Z0S0N1</accession>
<comment type="pathway">
    <text evidence="8">Purine metabolism; IMP biosynthesis via de novo pathway; 5-amino-1-(5-phospho-D-ribosyl)imidazole from N(2)-formyl-N(1)-(5-phospho-D-ribosyl)glycinamide: step 1/2.</text>
</comment>
<evidence type="ECO:0000256" key="3">
    <source>
        <dbReference type="ARBA" id="ARBA00022723"/>
    </source>
</evidence>
<feature type="domain" description="PurM-like N-terminal" evidence="9">
    <location>
        <begin position="82"/>
        <end position="197"/>
    </location>
</feature>
<dbReference type="InterPro" id="IPR036921">
    <property type="entry name" value="PurM-like_N_sf"/>
</dbReference>
<feature type="binding site" evidence="8">
    <location>
        <position position="60"/>
    </location>
    <ligand>
        <name>ATP</name>
        <dbReference type="ChEBI" id="CHEBI:30616"/>
    </ligand>
</feature>
<dbReference type="GO" id="GO:0004642">
    <property type="term" value="F:phosphoribosylformylglycinamidine synthase activity"/>
    <property type="evidence" value="ECO:0007669"/>
    <property type="project" value="UniProtKB-UniRule"/>
</dbReference>
<evidence type="ECO:0000259" key="11">
    <source>
        <dbReference type="Pfam" id="PF18072"/>
    </source>
</evidence>
<feature type="binding site" evidence="8">
    <location>
        <position position="542"/>
    </location>
    <ligand>
        <name>substrate</name>
    </ligand>
</feature>
<comment type="catalytic activity">
    <reaction evidence="8">
        <text>N(2)-formyl-N(1)-(5-phospho-beta-D-ribosyl)glycinamide + L-glutamine + ATP + H2O = 2-formamido-N(1)-(5-O-phospho-beta-D-ribosyl)acetamidine + L-glutamate + ADP + phosphate + H(+)</text>
        <dbReference type="Rhea" id="RHEA:17129"/>
        <dbReference type="ChEBI" id="CHEBI:15377"/>
        <dbReference type="ChEBI" id="CHEBI:15378"/>
        <dbReference type="ChEBI" id="CHEBI:29985"/>
        <dbReference type="ChEBI" id="CHEBI:30616"/>
        <dbReference type="ChEBI" id="CHEBI:43474"/>
        <dbReference type="ChEBI" id="CHEBI:58359"/>
        <dbReference type="ChEBI" id="CHEBI:147286"/>
        <dbReference type="ChEBI" id="CHEBI:147287"/>
        <dbReference type="ChEBI" id="CHEBI:456216"/>
        <dbReference type="EC" id="6.3.5.3"/>
    </reaction>
</comment>
<evidence type="ECO:0000313" key="12">
    <source>
        <dbReference type="EMBL" id="TGE74078.1"/>
    </source>
</evidence>
<feature type="binding site" evidence="8">
    <location>
        <position position="125"/>
    </location>
    <ligand>
        <name>Mg(2+)</name>
        <dbReference type="ChEBI" id="CHEBI:18420"/>
        <label>2</label>
    </ligand>
</feature>
<evidence type="ECO:0000256" key="4">
    <source>
        <dbReference type="ARBA" id="ARBA00022741"/>
    </source>
</evidence>
<dbReference type="RefSeq" id="WP_135518662.1">
    <property type="nucleotide sequence ID" value="NZ_PVSN01000021.1"/>
</dbReference>
<dbReference type="InterPro" id="IPR041609">
    <property type="entry name" value="PurL_linker"/>
</dbReference>
<dbReference type="NCBIfam" id="NF002290">
    <property type="entry name" value="PRK01213.1"/>
    <property type="match status" value="1"/>
</dbReference>
<evidence type="ECO:0000256" key="6">
    <source>
        <dbReference type="ARBA" id="ARBA00022840"/>
    </source>
</evidence>
<feature type="binding site" evidence="8">
    <location>
        <position position="502"/>
    </location>
    <ligand>
        <name>ATP</name>
        <dbReference type="ChEBI" id="CHEBI:30616"/>
    </ligand>
</feature>
<name>A0A4Z0S0N1_WEICO</name>
<keyword evidence="3 8" id="KW-0479">Metal-binding</keyword>
<feature type="active site" description="Proton acceptor" evidence="8">
    <location>
        <position position="103"/>
    </location>
</feature>
<dbReference type="GO" id="GO:0005524">
    <property type="term" value="F:ATP binding"/>
    <property type="evidence" value="ECO:0007669"/>
    <property type="project" value="UniProtKB-UniRule"/>
</dbReference>
<evidence type="ECO:0000313" key="13">
    <source>
        <dbReference type="Proteomes" id="UP000297646"/>
    </source>
</evidence>
<keyword evidence="2 8" id="KW-0436">Ligase</keyword>
<dbReference type="EMBL" id="PVSN01000021">
    <property type="protein sequence ID" value="TGE74078.1"/>
    <property type="molecule type" value="Genomic_DNA"/>
</dbReference>
<keyword evidence="6 8" id="KW-0067">ATP-binding</keyword>
<comment type="caution">
    <text evidence="12">The sequence shown here is derived from an EMBL/GenBank/DDBJ whole genome shotgun (WGS) entry which is preliminary data.</text>
</comment>
<dbReference type="InterPro" id="IPR010074">
    <property type="entry name" value="PRibForGlyAmidine_synth_PurL"/>
</dbReference>
<dbReference type="Gene3D" id="3.90.650.10">
    <property type="entry name" value="PurM-like C-terminal domain"/>
    <property type="match status" value="2"/>
</dbReference>
<dbReference type="AlphaFoldDB" id="A0A4Z0S0N1"/>
<dbReference type="NCBIfam" id="TIGR01736">
    <property type="entry name" value="FGAM_synth_II"/>
    <property type="match status" value="1"/>
</dbReference>
<keyword evidence="5 8" id="KW-0658">Purine biosynthesis</keyword>
<feature type="domain" description="PurM-like C-terminal" evidence="10">
    <location>
        <begin position="578"/>
        <end position="710"/>
    </location>
</feature>
<dbReference type="Gene3D" id="3.30.1330.10">
    <property type="entry name" value="PurM-like, N-terminal domain"/>
    <property type="match status" value="2"/>
</dbReference>
<dbReference type="PANTHER" id="PTHR43555:SF1">
    <property type="entry name" value="PHOSPHORIBOSYLFORMYLGLYCINAMIDINE SYNTHASE SUBUNIT PURL"/>
    <property type="match status" value="1"/>
</dbReference>
<keyword evidence="4 8" id="KW-0547">Nucleotide-binding</keyword>
<dbReference type="PANTHER" id="PTHR43555">
    <property type="entry name" value="PHOSPHORIBOSYLFORMYLGLYCINAMIDINE SYNTHASE SUBUNIT PURL"/>
    <property type="match status" value="1"/>
</dbReference>
<feature type="binding site" evidence="8">
    <location>
        <position position="539"/>
    </location>
    <ligand>
        <name>ATP</name>
        <dbReference type="ChEBI" id="CHEBI:30616"/>
    </ligand>
</feature>
<dbReference type="FunFam" id="3.30.1330.10:FF:000004">
    <property type="entry name" value="Phosphoribosylformylglycinamidine synthase subunit PurL"/>
    <property type="match status" value="1"/>
</dbReference>
<feature type="binding site" evidence="8">
    <location>
        <position position="540"/>
    </location>
    <ligand>
        <name>Mg(2+)</name>
        <dbReference type="ChEBI" id="CHEBI:18420"/>
        <label>1</label>
    </ligand>
</feature>
<feature type="domain" description="PurM-like N-terminal" evidence="9">
    <location>
        <begin position="445"/>
        <end position="563"/>
    </location>
</feature>
<evidence type="ECO:0000256" key="8">
    <source>
        <dbReference type="HAMAP-Rule" id="MF_00420"/>
    </source>
</evidence>
<protein>
    <recommendedName>
        <fullName evidence="8">Phosphoribosylformylglycinamidine synthase subunit PurL</fullName>
        <shortName evidence="8">FGAM synthase</shortName>
        <ecNumber evidence="8">6.3.5.3</ecNumber>
    </recommendedName>
    <alternativeName>
        <fullName evidence="8">Formylglycinamide ribonucleotide amidotransferase subunit II</fullName>
        <shortName evidence="8">FGAR amidotransferase II</shortName>
        <shortName evidence="8">FGAR-AT II</shortName>
    </alternativeName>
    <alternativeName>
        <fullName evidence="8">Glutamine amidotransferase PurL</fullName>
    </alternativeName>
    <alternativeName>
        <fullName evidence="8">Phosphoribosylformylglycinamidine synthase subunit II</fullName>
    </alternativeName>
</protein>